<dbReference type="InterPro" id="IPR007197">
    <property type="entry name" value="rSAM"/>
</dbReference>
<keyword evidence="3" id="KW-0949">S-adenosyl-L-methionine</keyword>
<dbReference type="GO" id="GO:0046872">
    <property type="term" value="F:metal ion binding"/>
    <property type="evidence" value="ECO:0007669"/>
    <property type="project" value="UniProtKB-KW"/>
</dbReference>
<dbReference type="InterPro" id="IPR058240">
    <property type="entry name" value="rSAM_sf"/>
</dbReference>
<dbReference type="InterPro" id="IPR034457">
    <property type="entry name" value="Organic_radical-activating"/>
</dbReference>
<evidence type="ECO:0000256" key="2">
    <source>
        <dbReference type="ARBA" id="ARBA00022485"/>
    </source>
</evidence>
<dbReference type="InterPro" id="IPR013785">
    <property type="entry name" value="Aldolase_TIM"/>
</dbReference>
<keyword evidence="6" id="KW-0411">Iron-sulfur</keyword>
<dbReference type="AlphaFoldDB" id="X1HR50"/>
<keyword evidence="2" id="KW-0004">4Fe-4S</keyword>
<reference evidence="8" key="1">
    <citation type="journal article" date="2014" name="Front. Microbiol.">
        <title>High frequency of phylogenetically diverse reductive dehalogenase-homologous genes in deep subseafloor sedimentary metagenomes.</title>
        <authorList>
            <person name="Kawai M."/>
            <person name="Futagami T."/>
            <person name="Toyoda A."/>
            <person name="Takaki Y."/>
            <person name="Nishi S."/>
            <person name="Hori S."/>
            <person name="Arai W."/>
            <person name="Tsubouchi T."/>
            <person name="Morono Y."/>
            <person name="Uchiyama I."/>
            <person name="Ito T."/>
            <person name="Fujiyama A."/>
            <person name="Inagaki F."/>
            <person name="Takami H."/>
        </authorList>
    </citation>
    <scope>NUCLEOTIDE SEQUENCE</scope>
    <source>
        <strain evidence="8">Expedition CK06-06</strain>
    </source>
</reference>
<comment type="caution">
    <text evidence="8">The sequence shown here is derived from an EMBL/GenBank/DDBJ whole genome shotgun (WGS) entry which is preliminary data.</text>
</comment>
<evidence type="ECO:0000256" key="3">
    <source>
        <dbReference type="ARBA" id="ARBA00022691"/>
    </source>
</evidence>
<accession>X1HR50</accession>
<evidence type="ECO:0000256" key="5">
    <source>
        <dbReference type="ARBA" id="ARBA00023004"/>
    </source>
</evidence>
<dbReference type="SFLD" id="SFLDS00029">
    <property type="entry name" value="Radical_SAM"/>
    <property type="match status" value="1"/>
</dbReference>
<evidence type="ECO:0000259" key="7">
    <source>
        <dbReference type="PROSITE" id="PS51918"/>
    </source>
</evidence>
<dbReference type="SUPFAM" id="SSF102114">
    <property type="entry name" value="Radical SAM enzymes"/>
    <property type="match status" value="1"/>
</dbReference>
<evidence type="ECO:0000256" key="4">
    <source>
        <dbReference type="ARBA" id="ARBA00022723"/>
    </source>
</evidence>
<dbReference type="EMBL" id="BARU01021343">
    <property type="protein sequence ID" value="GAH59515.1"/>
    <property type="molecule type" value="Genomic_DNA"/>
</dbReference>
<dbReference type="Pfam" id="PF04055">
    <property type="entry name" value="Radical_SAM"/>
    <property type="match status" value="1"/>
</dbReference>
<evidence type="ECO:0000313" key="8">
    <source>
        <dbReference type="EMBL" id="GAH59515.1"/>
    </source>
</evidence>
<feature type="domain" description="Radical SAM core" evidence="7">
    <location>
        <begin position="67"/>
        <end position="202"/>
    </location>
</feature>
<name>X1HR50_9ZZZZ</name>
<dbReference type="Gene3D" id="3.20.20.70">
    <property type="entry name" value="Aldolase class I"/>
    <property type="match status" value="1"/>
</dbReference>
<dbReference type="InterPro" id="IPR027596">
    <property type="entry name" value="AmmeMemoSam_rS"/>
</dbReference>
<keyword evidence="5" id="KW-0408">Iron</keyword>
<dbReference type="GO" id="GO:0003824">
    <property type="term" value="F:catalytic activity"/>
    <property type="evidence" value="ECO:0007669"/>
    <property type="project" value="InterPro"/>
</dbReference>
<protein>
    <recommendedName>
        <fullName evidence="7">Radical SAM core domain-containing protein</fullName>
    </recommendedName>
</protein>
<sequence length="202" mass="23098">MKEAYLYKKLDDKKVRCDLCNHRCLIKDQNKGKCCVRKNIGGILYSLVYRKLIAENSDPIEKKPLFHFLPGTYSLSVATVGCNFKCFFCQNYNISQSPSDLDRIEGRDVSPEELINHALANGDKSISYTYTEPTVFFEYAYDTAKLANEKGLKNIFVTNGFMTKECIMMMEPYLDAANVDLKSFSEETYERKMGGEVKTCSK</sequence>
<evidence type="ECO:0000256" key="1">
    <source>
        <dbReference type="ARBA" id="ARBA00001966"/>
    </source>
</evidence>
<proteinExistence type="predicted"/>
<evidence type="ECO:0000256" key="6">
    <source>
        <dbReference type="ARBA" id="ARBA00023014"/>
    </source>
</evidence>
<keyword evidence="4" id="KW-0479">Metal-binding</keyword>
<comment type="cofactor">
    <cofactor evidence="1">
        <name>[4Fe-4S] cluster</name>
        <dbReference type="ChEBI" id="CHEBI:49883"/>
    </cofactor>
</comment>
<organism evidence="8">
    <name type="scientific">marine sediment metagenome</name>
    <dbReference type="NCBI Taxonomy" id="412755"/>
    <lineage>
        <taxon>unclassified sequences</taxon>
        <taxon>metagenomes</taxon>
        <taxon>ecological metagenomes</taxon>
    </lineage>
</organism>
<gene>
    <name evidence="8" type="ORF">S03H2_34943</name>
</gene>
<dbReference type="GO" id="GO:0051539">
    <property type="term" value="F:4 iron, 4 sulfur cluster binding"/>
    <property type="evidence" value="ECO:0007669"/>
    <property type="project" value="UniProtKB-KW"/>
</dbReference>
<dbReference type="PANTHER" id="PTHR30352">
    <property type="entry name" value="PYRUVATE FORMATE-LYASE-ACTIVATING ENZYME"/>
    <property type="match status" value="1"/>
</dbReference>
<dbReference type="PANTHER" id="PTHR30352:SF5">
    <property type="entry name" value="PYRUVATE FORMATE-LYASE 1-ACTIVATING ENZYME"/>
    <property type="match status" value="1"/>
</dbReference>
<dbReference type="PROSITE" id="PS51918">
    <property type="entry name" value="RADICAL_SAM"/>
    <property type="match status" value="1"/>
</dbReference>
<dbReference type="SFLD" id="SFLDG01101">
    <property type="entry name" value="Uncharacterised_Radical_SAM_Su"/>
    <property type="match status" value="1"/>
</dbReference>